<name>B2A4I0_NATTJ</name>
<protein>
    <submittedName>
        <fullName evidence="2">NAD-dependent epimerase/dehydratase</fullName>
    </submittedName>
</protein>
<evidence type="ECO:0000313" key="2">
    <source>
        <dbReference type="EMBL" id="ACB85157.1"/>
    </source>
</evidence>
<dbReference type="PRINTS" id="PR01713">
    <property type="entry name" value="NUCEPIMERASE"/>
</dbReference>
<dbReference type="STRING" id="457570.Nther_1582"/>
<sequence>MKYLVTGAAGFIGSHLCKELVTRGNKVWGLDNLSQGKIERLQELEDHPDFQFIDSCISDDEVLEELINKVDIIYHMAAVVGVKRYVEKPERVIDVNVRFTSRLFELAYQLDKKVIFASTSEVYGKNNSIPFSEDDNRIYGPSTTDRWSYAISKSAAEHLCLGYVKKGLKAVIIRYFNVYGPYADTSAYGGVVTRFVNQLLTNKPMTVHNDGSQTRCFTYIDDIIKGTIEAGSRPEAEGKVFNLGHHRETSILELAETILKVSGINGDIVFQPYKEFYGNSYEDITRRVPDLSEARKILDYDPEITLEDGLKKTLNWYKDRV</sequence>
<dbReference type="InterPro" id="IPR036291">
    <property type="entry name" value="NAD(P)-bd_dom_sf"/>
</dbReference>
<keyword evidence="3" id="KW-1185">Reference proteome</keyword>
<dbReference type="eggNOG" id="COG0451">
    <property type="taxonomic scope" value="Bacteria"/>
</dbReference>
<dbReference type="InterPro" id="IPR050177">
    <property type="entry name" value="Lipid_A_modif_metabolic_enz"/>
</dbReference>
<dbReference type="RefSeq" id="WP_012448027.1">
    <property type="nucleotide sequence ID" value="NC_010718.1"/>
</dbReference>
<dbReference type="PANTHER" id="PTHR43245">
    <property type="entry name" value="BIFUNCTIONAL POLYMYXIN RESISTANCE PROTEIN ARNA"/>
    <property type="match status" value="1"/>
</dbReference>
<proteinExistence type="predicted"/>
<dbReference type="InterPro" id="IPR001509">
    <property type="entry name" value="Epimerase_deHydtase"/>
</dbReference>
<dbReference type="PANTHER" id="PTHR43245:SF13">
    <property type="entry name" value="UDP-D-APIOSE_UDP-D-XYLOSE SYNTHASE 2"/>
    <property type="match status" value="1"/>
</dbReference>
<feature type="domain" description="NAD-dependent epimerase/dehydratase" evidence="1">
    <location>
        <begin position="4"/>
        <end position="244"/>
    </location>
</feature>
<dbReference type="EMBL" id="CP001034">
    <property type="protein sequence ID" value="ACB85157.1"/>
    <property type="molecule type" value="Genomic_DNA"/>
</dbReference>
<dbReference type="Proteomes" id="UP000001683">
    <property type="component" value="Chromosome"/>
</dbReference>
<dbReference type="Gene3D" id="3.40.50.720">
    <property type="entry name" value="NAD(P)-binding Rossmann-like Domain"/>
    <property type="match status" value="1"/>
</dbReference>
<gene>
    <name evidence="2" type="ordered locus">Nther_1582</name>
</gene>
<dbReference type="AlphaFoldDB" id="B2A4I0"/>
<dbReference type="OrthoDB" id="142826at2"/>
<dbReference type="FunCoup" id="B2A4I0">
    <property type="interactions" value="249"/>
</dbReference>
<dbReference type="SUPFAM" id="SSF51735">
    <property type="entry name" value="NAD(P)-binding Rossmann-fold domains"/>
    <property type="match status" value="1"/>
</dbReference>
<dbReference type="HOGENOM" id="CLU_007383_4_0_9"/>
<accession>B2A4I0</accession>
<reference evidence="2 3" key="2">
    <citation type="journal article" date="2011" name="J. Bacteriol.">
        <title>Complete genome sequence of the anaerobic, halophilic alkalithermophile Natranaerobius thermophilus JW/NM-WN-LF.</title>
        <authorList>
            <person name="Zhao B."/>
            <person name="Mesbah N.M."/>
            <person name="Dalin E."/>
            <person name="Goodwin L."/>
            <person name="Nolan M."/>
            <person name="Pitluck S."/>
            <person name="Chertkov O."/>
            <person name="Brettin T.S."/>
            <person name="Han J."/>
            <person name="Larimer F.W."/>
            <person name="Land M.L."/>
            <person name="Hauser L."/>
            <person name="Kyrpides N."/>
            <person name="Wiegel J."/>
        </authorList>
    </citation>
    <scope>NUCLEOTIDE SEQUENCE [LARGE SCALE GENOMIC DNA]</scope>
    <source>
        <strain evidence="3">ATCC BAA-1301 / DSM 18059 / JW/NM-WN-LF</strain>
    </source>
</reference>
<evidence type="ECO:0000259" key="1">
    <source>
        <dbReference type="Pfam" id="PF01370"/>
    </source>
</evidence>
<dbReference type="KEGG" id="nth:Nther_1582"/>
<evidence type="ECO:0000313" key="3">
    <source>
        <dbReference type="Proteomes" id="UP000001683"/>
    </source>
</evidence>
<dbReference type="InParanoid" id="B2A4I0"/>
<dbReference type="Pfam" id="PF01370">
    <property type="entry name" value="Epimerase"/>
    <property type="match status" value="1"/>
</dbReference>
<organism evidence="2 3">
    <name type="scientific">Natranaerobius thermophilus (strain ATCC BAA-1301 / DSM 18059 / JW/NM-WN-LF)</name>
    <dbReference type="NCBI Taxonomy" id="457570"/>
    <lineage>
        <taxon>Bacteria</taxon>
        <taxon>Bacillati</taxon>
        <taxon>Bacillota</taxon>
        <taxon>Clostridia</taxon>
        <taxon>Natranaerobiales</taxon>
        <taxon>Natranaerobiaceae</taxon>
        <taxon>Natranaerobius</taxon>
    </lineage>
</organism>
<reference evidence="2 3" key="1">
    <citation type="submission" date="2008-04" db="EMBL/GenBank/DDBJ databases">
        <title>Complete sequence of chromosome of Natranaerobius thermophilus JW/NM-WN-LF.</title>
        <authorList>
            <consortium name="US DOE Joint Genome Institute"/>
            <person name="Copeland A."/>
            <person name="Lucas S."/>
            <person name="Lapidus A."/>
            <person name="Glavina del Rio T."/>
            <person name="Dalin E."/>
            <person name="Tice H."/>
            <person name="Bruce D."/>
            <person name="Goodwin L."/>
            <person name="Pitluck S."/>
            <person name="Chertkov O."/>
            <person name="Brettin T."/>
            <person name="Detter J.C."/>
            <person name="Han C."/>
            <person name="Kuske C.R."/>
            <person name="Schmutz J."/>
            <person name="Larimer F."/>
            <person name="Land M."/>
            <person name="Hauser L."/>
            <person name="Kyrpides N."/>
            <person name="Lykidis A."/>
            <person name="Mesbah N.M."/>
            <person name="Wiegel J."/>
        </authorList>
    </citation>
    <scope>NUCLEOTIDE SEQUENCE [LARGE SCALE GENOMIC DNA]</scope>
    <source>
        <strain evidence="3">ATCC BAA-1301 / DSM 18059 / JW/NM-WN-LF</strain>
    </source>
</reference>